<name>A0ABN6MC91_9ACTN</name>
<protein>
    <recommendedName>
        <fullName evidence="1">PKD domain-containing protein</fullName>
    </recommendedName>
</protein>
<evidence type="ECO:0000259" key="1">
    <source>
        <dbReference type="Pfam" id="PF00801"/>
    </source>
</evidence>
<dbReference type="InterPro" id="IPR014756">
    <property type="entry name" value="Ig_E-set"/>
</dbReference>
<dbReference type="Pfam" id="PF00801">
    <property type="entry name" value="PKD"/>
    <property type="match status" value="1"/>
</dbReference>
<feature type="domain" description="PKD" evidence="1">
    <location>
        <begin position="6"/>
        <end position="79"/>
    </location>
</feature>
<evidence type="ECO:0000313" key="3">
    <source>
        <dbReference type="Proteomes" id="UP001320544"/>
    </source>
</evidence>
<proteinExistence type="predicted"/>
<accession>A0ABN6MC91</accession>
<organism evidence="2 3">
    <name type="scientific">Raoultibacter timonensis</name>
    <dbReference type="NCBI Taxonomy" id="1907662"/>
    <lineage>
        <taxon>Bacteria</taxon>
        <taxon>Bacillati</taxon>
        <taxon>Actinomycetota</taxon>
        <taxon>Coriobacteriia</taxon>
        <taxon>Eggerthellales</taxon>
        <taxon>Eggerthellaceae</taxon>
        <taxon>Raoultibacter</taxon>
    </lineage>
</organism>
<gene>
    <name evidence="2" type="ORF">CE91St30_09750</name>
</gene>
<reference evidence="2 3" key="1">
    <citation type="submission" date="2022-01" db="EMBL/GenBank/DDBJ databases">
        <title>Novel bile acid biosynthetic pathways are enriched in the microbiome of centenarians.</title>
        <authorList>
            <person name="Sato Y."/>
            <person name="Atarashi K."/>
            <person name="Plichta R.D."/>
            <person name="Arai Y."/>
            <person name="Sasajima S."/>
            <person name="Kearney M.S."/>
            <person name="Suda W."/>
            <person name="Takeshita K."/>
            <person name="Sasaki T."/>
            <person name="Okamoto S."/>
            <person name="Skelly N.A."/>
            <person name="Okamura Y."/>
            <person name="Vlamakis H."/>
            <person name="Li Y."/>
            <person name="Tanoue T."/>
            <person name="Takei H."/>
            <person name="Nittono H."/>
            <person name="Narushima S."/>
            <person name="Irie J."/>
            <person name="Itoh H."/>
            <person name="Moriya K."/>
            <person name="Sugiura Y."/>
            <person name="Suematsu M."/>
            <person name="Moritoki N."/>
            <person name="Shibata S."/>
            <person name="Littman R.D."/>
            <person name="Fischbach A.M."/>
            <person name="Uwamino Y."/>
            <person name="Inoue T."/>
            <person name="Honda A."/>
            <person name="Hattori M."/>
            <person name="Murai T."/>
            <person name="Xavier J.R."/>
            <person name="Hirose N."/>
            <person name="Honda K."/>
        </authorList>
    </citation>
    <scope>NUCLEOTIDE SEQUENCE [LARGE SCALE GENOMIC DNA]</scope>
    <source>
        <strain evidence="2 3">CE91-St30</strain>
    </source>
</reference>
<sequence length="92" mass="10068">MLGTVFGKVGEPLTFSGYADDFDKAISAIEFSLDGGSTWTGHDTGGATTDKLLTWQFSYTPQKPGLYRLRVRAVNEDGDRSPLADVVEFFVE</sequence>
<dbReference type="Gene3D" id="2.60.40.650">
    <property type="match status" value="1"/>
</dbReference>
<keyword evidence="3" id="KW-1185">Reference proteome</keyword>
<dbReference type="EMBL" id="AP025564">
    <property type="protein sequence ID" value="BDE95642.1"/>
    <property type="molecule type" value="Genomic_DNA"/>
</dbReference>
<dbReference type="Proteomes" id="UP001320544">
    <property type="component" value="Chromosome"/>
</dbReference>
<dbReference type="RefSeq" id="WP_102379584.1">
    <property type="nucleotide sequence ID" value="NZ_AP025564.1"/>
</dbReference>
<dbReference type="InterPro" id="IPR000601">
    <property type="entry name" value="PKD_dom"/>
</dbReference>
<evidence type="ECO:0000313" key="2">
    <source>
        <dbReference type="EMBL" id="BDE95642.1"/>
    </source>
</evidence>
<dbReference type="SUPFAM" id="SSF81296">
    <property type="entry name" value="E set domains"/>
    <property type="match status" value="1"/>
</dbReference>